<keyword evidence="4" id="KW-0411">Iron-sulfur</keyword>
<dbReference type="InterPro" id="IPR036922">
    <property type="entry name" value="Rieske_2Fe-2S_sf"/>
</dbReference>
<keyword evidence="2" id="KW-0479">Metal-binding</keyword>
<keyword evidence="3" id="KW-0408">Iron</keyword>
<dbReference type="EMBL" id="JAYWLC010000025">
    <property type="protein sequence ID" value="MER5173691.1"/>
    <property type="molecule type" value="Genomic_DNA"/>
</dbReference>
<comment type="caution">
    <text evidence="8">The sequence shown here is derived from an EMBL/GenBank/DDBJ whole genome shotgun (WGS) entry which is preliminary data.</text>
</comment>
<dbReference type="PROSITE" id="PS51296">
    <property type="entry name" value="RIESKE"/>
    <property type="match status" value="1"/>
</dbReference>
<evidence type="ECO:0000259" key="7">
    <source>
        <dbReference type="PROSITE" id="PS51296"/>
    </source>
</evidence>
<evidence type="ECO:0000313" key="9">
    <source>
        <dbReference type="Proteomes" id="UP001438953"/>
    </source>
</evidence>
<proteinExistence type="inferred from homology"/>
<dbReference type="PANTHER" id="PTHR21496:SF0">
    <property type="entry name" value="RIESKE DOMAIN-CONTAINING PROTEIN"/>
    <property type="match status" value="1"/>
</dbReference>
<keyword evidence="1" id="KW-0001">2Fe-2S</keyword>
<feature type="domain" description="Rieske" evidence="7">
    <location>
        <begin position="9"/>
        <end position="104"/>
    </location>
</feature>
<evidence type="ECO:0000256" key="2">
    <source>
        <dbReference type="ARBA" id="ARBA00022723"/>
    </source>
</evidence>
<protein>
    <submittedName>
        <fullName evidence="8">Non-heme iron oxygenase ferredoxin subunit</fullName>
    </submittedName>
</protein>
<evidence type="ECO:0000256" key="4">
    <source>
        <dbReference type="ARBA" id="ARBA00023014"/>
    </source>
</evidence>
<gene>
    <name evidence="8" type="ORF">VSX56_18170</name>
</gene>
<evidence type="ECO:0000256" key="6">
    <source>
        <dbReference type="ARBA" id="ARBA00038001"/>
    </source>
</evidence>
<evidence type="ECO:0000256" key="3">
    <source>
        <dbReference type="ARBA" id="ARBA00023004"/>
    </source>
</evidence>
<comment type="cofactor">
    <cofactor evidence="5">
        <name>[2Fe-2S] cluster</name>
        <dbReference type="ChEBI" id="CHEBI:190135"/>
    </cofactor>
</comment>
<dbReference type="Pfam" id="PF00355">
    <property type="entry name" value="Rieske"/>
    <property type="match status" value="1"/>
</dbReference>
<evidence type="ECO:0000256" key="1">
    <source>
        <dbReference type="ARBA" id="ARBA00022714"/>
    </source>
</evidence>
<dbReference type="Gene3D" id="2.102.10.10">
    <property type="entry name" value="Rieske [2Fe-2S] iron-sulphur domain"/>
    <property type="match status" value="1"/>
</dbReference>
<dbReference type="PANTHER" id="PTHR21496">
    <property type="entry name" value="FERREDOXIN-RELATED"/>
    <property type="match status" value="1"/>
</dbReference>
<dbReference type="RefSeq" id="WP_339115374.1">
    <property type="nucleotide sequence ID" value="NZ_JAYWLC010000025.1"/>
</dbReference>
<reference evidence="8 9" key="1">
    <citation type="submission" date="2024-06" db="EMBL/GenBank/DDBJ databases">
        <title>Thioclava kandeliae sp. nov. from a rhizosphere soil sample of Kandelia candel in a mangrove.</title>
        <authorList>
            <person name="Mu T."/>
        </authorList>
    </citation>
    <scope>NUCLEOTIDE SEQUENCE [LARGE SCALE GENOMIC DNA]</scope>
    <source>
        <strain evidence="8 9">CPCC 100088</strain>
    </source>
</reference>
<accession>A0ABV1SM65</accession>
<name>A0ABV1SM65_9RHOB</name>
<dbReference type="Proteomes" id="UP001438953">
    <property type="component" value="Unassembled WGS sequence"/>
</dbReference>
<dbReference type="SUPFAM" id="SSF50022">
    <property type="entry name" value="ISP domain"/>
    <property type="match status" value="1"/>
</dbReference>
<sequence>MTQNVQDMVRVLDSDALGEGQMTSVNVGEEEIALYRVEGVIYATSNICSHAYAIMTEGYLDGDCIECPLHQALFSIKTGEPIDAPTDKALPIFATAEYDGGIYVRV</sequence>
<keyword evidence="9" id="KW-1185">Reference proteome</keyword>
<comment type="similarity">
    <text evidence="6">Belongs to the bacterial ring-hydroxylating dioxygenase ferredoxin component family.</text>
</comment>
<dbReference type="InterPro" id="IPR017941">
    <property type="entry name" value="Rieske_2Fe-2S"/>
</dbReference>
<dbReference type="CDD" id="cd03528">
    <property type="entry name" value="Rieske_RO_ferredoxin"/>
    <property type="match status" value="1"/>
</dbReference>
<evidence type="ECO:0000313" key="8">
    <source>
        <dbReference type="EMBL" id="MER5173691.1"/>
    </source>
</evidence>
<evidence type="ECO:0000256" key="5">
    <source>
        <dbReference type="ARBA" id="ARBA00034078"/>
    </source>
</evidence>
<organism evidence="8 9">
    <name type="scientific">Thioclava kandeliae</name>
    <dbReference type="NCBI Taxonomy" id="3070818"/>
    <lineage>
        <taxon>Bacteria</taxon>
        <taxon>Pseudomonadati</taxon>
        <taxon>Pseudomonadota</taxon>
        <taxon>Alphaproteobacteria</taxon>
        <taxon>Rhodobacterales</taxon>
        <taxon>Paracoccaceae</taxon>
        <taxon>Thioclava</taxon>
    </lineage>
</organism>